<dbReference type="AlphaFoldDB" id="A0A561PN85"/>
<dbReference type="RefSeq" id="WP_145670782.1">
    <property type="nucleotide sequence ID" value="NZ_VIWO01000005.1"/>
</dbReference>
<accession>A0A561PN85</accession>
<comment type="caution">
    <text evidence="1">The sequence shown here is derived from an EMBL/GenBank/DDBJ whole genome shotgun (WGS) entry which is preliminary data.</text>
</comment>
<protein>
    <submittedName>
        <fullName evidence="1">Uncharacterized protein</fullName>
    </submittedName>
</protein>
<organism evidence="1 2">
    <name type="scientific">Chitinophaga polysaccharea</name>
    <dbReference type="NCBI Taxonomy" id="1293035"/>
    <lineage>
        <taxon>Bacteria</taxon>
        <taxon>Pseudomonadati</taxon>
        <taxon>Bacteroidota</taxon>
        <taxon>Chitinophagia</taxon>
        <taxon>Chitinophagales</taxon>
        <taxon>Chitinophagaceae</taxon>
        <taxon>Chitinophaga</taxon>
    </lineage>
</organism>
<keyword evidence="2" id="KW-1185">Reference proteome</keyword>
<reference evidence="1 2" key="1">
    <citation type="submission" date="2019-06" db="EMBL/GenBank/DDBJ databases">
        <title>Sorghum-associated microbial communities from plants grown in Nebraska, USA.</title>
        <authorList>
            <person name="Schachtman D."/>
        </authorList>
    </citation>
    <scope>NUCLEOTIDE SEQUENCE [LARGE SCALE GENOMIC DNA]</scope>
    <source>
        <strain evidence="1 2">1209</strain>
    </source>
</reference>
<gene>
    <name evidence="1" type="ORF">FHW36_10519</name>
</gene>
<evidence type="ECO:0000313" key="1">
    <source>
        <dbReference type="EMBL" id="TWF39582.1"/>
    </source>
</evidence>
<dbReference type="OrthoDB" id="798785at2"/>
<dbReference type="EMBL" id="VIWO01000005">
    <property type="protein sequence ID" value="TWF39582.1"/>
    <property type="molecule type" value="Genomic_DNA"/>
</dbReference>
<name>A0A561PN85_9BACT</name>
<evidence type="ECO:0000313" key="2">
    <source>
        <dbReference type="Proteomes" id="UP000320811"/>
    </source>
</evidence>
<dbReference type="Proteomes" id="UP000320811">
    <property type="component" value="Unassembled WGS sequence"/>
</dbReference>
<proteinExistence type="predicted"/>
<sequence>MLDRDFCEFLEFELCKAFANAENNDIKSLWCDGILLAVTADSYSQKHINDNRQATLKAFIGTDGQSEYDLILKFGNKALSRYARQLDIKHCIPIQHKINWFNIDVEKKKIEIQLD</sequence>